<dbReference type="CDD" id="cd20404">
    <property type="entry name" value="Tudor_Agenet_AtEML-like"/>
    <property type="match status" value="2"/>
</dbReference>
<sequence>MMRAESDRGGGANAAVKTEGGGTSDGLPGTAVGARGGETTTKREREADWANEIPPDVLAEALGARRSGRKTKARVIMIDGEPVLRSNNYSLTEGEPSVFDKELGAGEDGTEEEAGRTQYVFEPTKIRRQYVRKKPRVPKVATDEEVKCAKNNREISKAIEDAHMRRSKYLQAQMKALDPFITPQVKNAILDRAEAYEASQKGPQKVLMPVENQPAMIKAVLREYQLEGLRWNVGMYDQGCSCILADEMGLGKTLQSISFLACIKEMRHANGPHLVVCPLSVLSSWMDELQKWAPSFRVVRLHSGDENERVRLRKEVVPNTESYDVAVTTYEMACNPAFNVTLTQKVMWRCLILDEGHRVKNEETAAHQVLKRIKRQHTLLLTGTPIQNNLHELYAILSFLHPDVFTSSEPFDKAFNLNTSEHKVDSNLLEKAHFLMRPFILRRVKGEVEVSLPPKTETKIMCPLSEAQTFWYRRLLLREATALQSLEKATKGEGGADNFQKLNSLLMQLRKCCNHPFLFTGTDVPEDGVPIEDLISASGKLAVLDRMMQKLKEGGHRVVLFSQFTSMLDILQDFLTLRGYTYARLDGSTNRVQRSIDIAAFNRPDSPMFAFLLSTRAGGLGVNLQTADTCILFDSDWNPQVDLQAMARVHRIGQKKMVHIYRLVTAGTVEERMTQRAEKKLFLDQMVSRGSTKAAEQSDNLDRNDLYAMLRFGVDAVFSKASGDPPTDEELDILMDRTPAGEKRRKKLGDLQTDVTTAEDYIEGKAEAAPISTFMLPEAIANDMGVSADAVSEAKANKYKSVKDIAAEFNANVMMGKRSRTKTTIEIDGHTVLKANNYNMEDGEPSVHAREARTKVKTGPESKKPRSQIAGRDYGHSSVCQSCWDGGEIVCCDLCPVSVHPDCIGITIKDITRYHRWSCPHHSCHECGRKAAAVGGILFRCEACPRAFCEDHLPNTAEIIGKCKRFQDLGQNHPAQACFIHCDKECSKWASTHIAEEYGKTAEGWSIGKKVAITDHWIEDRDAELELPVENGTRTKPLAHATFTDLVQFLLRNEGPKKGGKKKKKSKASDELIEPQPGELLEMRGVLCYYTRNGENVAAVSEMHNVDWKDIIDWNTGWVPGAFYGKGTYLLEGTRLWLAPPPRKTLDEMTEDERIKRVQEDREAALAAVAMGLPGASQMLNEGEVSVLGRGLKGLRQKDLLPSERDEIVTEMFKRVRPLLEKKIAASRKQAEDQAKKAAKVDEEERIRAAERNARTARRGDGMPSDSFLAADLTTGDRAPARRGAPPPIPAVHGGKISKSSLDAIKNAILRGLDLVGATKTGEHCPAMMLKVRIARGHAGSQLLTDMRTRWTSDLGEDLGFTLGVISLERDGALDLELHHKFPENVELASLRLSAKAKVPPKPKGELSQEAPKQSRATSSQFVLNEQEVKVQCGDLDGFLRPGVKRGDESVEFMDSEGKKHVVPAVEFERLGGRGSTRKWRQSIRLGVDIPAREITDDSKRGPPIGKFLRDEGMVYRESVIGRCLEMWFPEIEQYYPGEVIDYKSDSGEHEILYNDGNREWVYFCLQQTRWPDGLPTRLEPSKEKAGRKPSEKSEKESSKRGRAAAVVSSEMVSNGYRVFVLSEKMTLEQISAQVGIACDELLKFNEPYIPKLSITTKLPEDSKLYLQAGPDPDELAAMELVEARLEQAKQAEKDAAEKEAKAKEDAAKAKSKAKAKAKAKTKAKGKKGKDETPKKGGKIVKRAAANKAKKKFAEVDEDDDDDDDDFDSEDEIESESEYDSEGDEDDEDEEFTVSKKKPRSKHSAAKMAEMAAAEFKLELEAPCVVRGSAVPIVCGGLEGVLTGGHLVVLHTDAKKKSTSEMTMEEFMKLAKRKGHWQEEVKYNGAGEMKGNPIIHYLAERGLAIGRGAIGNNVDILPHGTAMQFFPAKIVSFDDVSGSHEIQYFGKEELEKIHLPLATIRWLPKMWEPFGGPESVKVPDAEGGLIFALKPIPIGCGGMRGVLLPGGKRGEEMVRYCVMRRERERCIVDELTIPATEFERLSGKGTAKKWRQSVRALDADFKFGDSVSKLLKSIGEVLGTKCVKREIEVFWPGDECFYYGTVEGFRPESGEHEVVYDDGNKEILQVAMQTVRWGAAPIVRKGSSAPRSQNAKSPPKPKPKTSWIQCDSCQKWRIVPQTYMDTLSDDAQWKCAMNPDSEKSQAGCDLKEDVE</sequence>
<feature type="compositionally biased region" description="Basic residues" evidence="12">
    <location>
        <begin position="1795"/>
        <end position="1804"/>
    </location>
</feature>
<dbReference type="GO" id="GO:0003677">
    <property type="term" value="F:DNA binding"/>
    <property type="evidence" value="ECO:0007669"/>
    <property type="project" value="UniProtKB-KW"/>
</dbReference>
<protein>
    <recommendedName>
        <fullName evidence="18">SNF2 super family</fullName>
    </recommendedName>
</protein>
<dbReference type="CDD" id="cd18793">
    <property type="entry name" value="SF2_C_SNF"/>
    <property type="match status" value="1"/>
</dbReference>
<feature type="compositionally biased region" description="Polar residues" evidence="12">
    <location>
        <begin position="1411"/>
        <end position="1420"/>
    </location>
</feature>
<keyword evidence="3" id="KW-0547">Nucleotide-binding</keyword>
<dbReference type="SMART" id="SM00249">
    <property type="entry name" value="PHD"/>
    <property type="match status" value="1"/>
</dbReference>
<evidence type="ECO:0000256" key="4">
    <source>
        <dbReference type="ARBA" id="ARBA00022771"/>
    </source>
</evidence>
<evidence type="ECO:0000256" key="7">
    <source>
        <dbReference type="ARBA" id="ARBA00022833"/>
    </source>
</evidence>
<dbReference type="Pfam" id="PF07496">
    <property type="entry name" value="zf-CW"/>
    <property type="match status" value="1"/>
</dbReference>
<gene>
    <name evidence="17" type="ORF">OLUC0939_LOCUS4915</name>
</gene>
<dbReference type="Gene3D" id="2.30.30.140">
    <property type="match status" value="2"/>
</dbReference>
<dbReference type="InterPro" id="IPR000330">
    <property type="entry name" value="SNF2_N"/>
</dbReference>
<dbReference type="Gene3D" id="3.30.40.100">
    <property type="match status" value="1"/>
</dbReference>
<feature type="compositionally biased region" description="Basic residues" evidence="12">
    <location>
        <begin position="1710"/>
        <end position="1728"/>
    </location>
</feature>
<keyword evidence="8" id="KW-0067">ATP-binding</keyword>
<proteinExistence type="predicted"/>
<comment type="subcellular location">
    <subcellularLocation>
        <location evidence="1">Nucleus</location>
    </subcellularLocation>
</comment>
<keyword evidence="10" id="KW-0238">DNA-binding</keyword>
<dbReference type="GO" id="GO:0005524">
    <property type="term" value="F:ATP binding"/>
    <property type="evidence" value="ECO:0007669"/>
    <property type="project" value="UniProtKB-KW"/>
</dbReference>
<evidence type="ECO:0000313" key="17">
    <source>
        <dbReference type="EMBL" id="CAD8224189.1"/>
    </source>
</evidence>
<feature type="compositionally biased region" description="Acidic residues" evidence="12">
    <location>
        <begin position="1756"/>
        <end position="1792"/>
    </location>
</feature>
<dbReference type="GO" id="GO:0005634">
    <property type="term" value="C:nucleus"/>
    <property type="evidence" value="ECO:0007669"/>
    <property type="project" value="UniProtKB-SubCell"/>
</dbReference>
<keyword evidence="7" id="KW-0862">Zinc</keyword>
<evidence type="ECO:0000259" key="14">
    <source>
        <dbReference type="PROSITE" id="PS51050"/>
    </source>
</evidence>
<dbReference type="Pfam" id="PF00176">
    <property type="entry name" value="SNF2-rel_dom"/>
    <property type="match status" value="1"/>
</dbReference>
<dbReference type="PROSITE" id="PS51192">
    <property type="entry name" value="HELICASE_ATP_BIND_1"/>
    <property type="match status" value="1"/>
</dbReference>
<dbReference type="CDD" id="cd15566">
    <property type="entry name" value="PHD3_NSD"/>
    <property type="match status" value="1"/>
</dbReference>
<dbReference type="PROSITE" id="PS50864">
    <property type="entry name" value="SAND"/>
    <property type="match status" value="2"/>
</dbReference>
<feature type="compositionally biased region" description="Basic and acidic residues" evidence="12">
    <location>
        <begin position="1690"/>
        <end position="1709"/>
    </location>
</feature>
<feature type="region of interest" description="Disordered" evidence="12">
    <location>
        <begin position="1"/>
        <end position="52"/>
    </location>
</feature>
<dbReference type="InterPro" id="IPR011124">
    <property type="entry name" value="Znf_CW"/>
</dbReference>
<feature type="compositionally biased region" description="Basic and acidic residues" evidence="12">
    <location>
        <begin position="1580"/>
        <end position="1600"/>
    </location>
</feature>
<dbReference type="InterPro" id="IPR001965">
    <property type="entry name" value="Znf_PHD"/>
</dbReference>
<dbReference type="InterPro" id="IPR001650">
    <property type="entry name" value="Helicase_C-like"/>
</dbReference>
<evidence type="ECO:0000256" key="6">
    <source>
        <dbReference type="ARBA" id="ARBA00022806"/>
    </source>
</evidence>
<dbReference type="InterPro" id="IPR049730">
    <property type="entry name" value="SNF2/RAD54-like_C"/>
</dbReference>
<feature type="region of interest" description="Disordered" evidence="12">
    <location>
        <begin position="2139"/>
        <end position="2163"/>
    </location>
</feature>
<feature type="domain" description="SAND" evidence="13">
    <location>
        <begin position="1973"/>
        <end position="2076"/>
    </location>
</feature>
<evidence type="ECO:0000256" key="9">
    <source>
        <dbReference type="ARBA" id="ARBA00022853"/>
    </source>
</evidence>
<dbReference type="SUPFAM" id="SSF57903">
    <property type="entry name" value="FYVE/PHD zinc finger"/>
    <property type="match status" value="1"/>
</dbReference>
<dbReference type="Gene3D" id="3.30.40.10">
    <property type="entry name" value="Zinc/RING finger domain, C3HC4 (zinc finger)"/>
    <property type="match status" value="1"/>
</dbReference>
<dbReference type="InterPro" id="IPR027417">
    <property type="entry name" value="P-loop_NTPase"/>
</dbReference>
<feature type="region of interest" description="Disordered" evidence="12">
    <location>
        <begin position="1054"/>
        <end position="1073"/>
    </location>
</feature>
<dbReference type="InterPro" id="IPR010919">
    <property type="entry name" value="SAND-like_dom_sf"/>
</dbReference>
<feature type="region of interest" description="Disordered" evidence="12">
    <location>
        <begin position="1397"/>
        <end position="1420"/>
    </location>
</feature>
<evidence type="ECO:0000256" key="2">
    <source>
        <dbReference type="ARBA" id="ARBA00022723"/>
    </source>
</evidence>
<keyword evidence="11" id="KW-0539">Nucleus</keyword>
<accession>A0A7R9T3W9</accession>
<dbReference type="PROSITE" id="PS51194">
    <property type="entry name" value="HELICASE_CTER"/>
    <property type="match status" value="1"/>
</dbReference>
<feature type="region of interest" description="Disordered" evidence="12">
    <location>
        <begin position="837"/>
        <end position="871"/>
    </location>
</feature>
<dbReference type="InterPro" id="IPR002999">
    <property type="entry name" value="Tudor"/>
</dbReference>
<feature type="compositionally biased region" description="Basic and acidic residues" evidence="12">
    <location>
        <begin position="845"/>
        <end position="864"/>
    </location>
</feature>
<dbReference type="Gene3D" id="3.40.50.10810">
    <property type="entry name" value="Tandem AAA-ATPase domain"/>
    <property type="match status" value="1"/>
</dbReference>
<dbReference type="SMART" id="SM00333">
    <property type="entry name" value="TUDOR"/>
    <property type="match status" value="2"/>
</dbReference>
<dbReference type="InterPro" id="IPR000770">
    <property type="entry name" value="SAND_dom"/>
</dbReference>
<name>A0A7R9T3W9_9CHLO</name>
<dbReference type="Gene3D" id="3.10.390.10">
    <property type="entry name" value="SAND domain-like"/>
    <property type="match status" value="2"/>
</dbReference>
<evidence type="ECO:0000256" key="10">
    <source>
        <dbReference type="ARBA" id="ARBA00023125"/>
    </source>
</evidence>
<evidence type="ECO:0000259" key="16">
    <source>
        <dbReference type="PROSITE" id="PS51194"/>
    </source>
</evidence>
<dbReference type="SUPFAM" id="SSF63763">
    <property type="entry name" value="SAND domain-like"/>
    <property type="match status" value="1"/>
</dbReference>
<dbReference type="SMART" id="SM00487">
    <property type="entry name" value="DEXDc"/>
    <property type="match status" value="1"/>
</dbReference>
<reference evidence="17" key="1">
    <citation type="submission" date="2021-01" db="EMBL/GenBank/DDBJ databases">
        <authorList>
            <person name="Corre E."/>
            <person name="Pelletier E."/>
            <person name="Niang G."/>
            <person name="Scheremetjew M."/>
            <person name="Finn R."/>
            <person name="Kale V."/>
            <person name="Holt S."/>
            <person name="Cochrane G."/>
            <person name="Meng A."/>
            <person name="Brown T."/>
            <person name="Cohen L."/>
        </authorList>
    </citation>
    <scope>NUCLEOTIDE SEQUENCE</scope>
    <source>
        <strain evidence="17">Clade-A-BCC118000</strain>
    </source>
</reference>
<keyword evidence="6" id="KW-0347">Helicase</keyword>
<dbReference type="InterPro" id="IPR014001">
    <property type="entry name" value="Helicase_ATP-bd"/>
</dbReference>
<keyword evidence="9" id="KW-0156">Chromatin regulator</keyword>
<dbReference type="Gene3D" id="3.40.50.300">
    <property type="entry name" value="P-loop containing nucleotide triphosphate hydrolases"/>
    <property type="match status" value="1"/>
</dbReference>
<dbReference type="FunFam" id="3.40.50.10810:FF:000005">
    <property type="entry name" value="Photoperiod-independent early flowering 1"/>
    <property type="match status" value="1"/>
</dbReference>
<evidence type="ECO:0000256" key="5">
    <source>
        <dbReference type="ARBA" id="ARBA00022801"/>
    </source>
</evidence>
<evidence type="ECO:0000256" key="8">
    <source>
        <dbReference type="ARBA" id="ARBA00022840"/>
    </source>
</evidence>
<evidence type="ECO:0008006" key="18">
    <source>
        <dbReference type="Google" id="ProtNLM"/>
    </source>
</evidence>
<feature type="domain" description="SAND" evidence="13">
    <location>
        <begin position="1419"/>
        <end position="1502"/>
    </location>
</feature>
<dbReference type="PROSITE" id="PS51050">
    <property type="entry name" value="ZF_CW"/>
    <property type="match status" value="1"/>
</dbReference>
<keyword evidence="5" id="KW-0378">Hydrolase</keyword>
<feature type="domain" description="CW-type" evidence="14">
    <location>
        <begin position="2157"/>
        <end position="2211"/>
    </location>
</feature>
<dbReference type="Pfam" id="PF00271">
    <property type="entry name" value="Helicase_C"/>
    <property type="match status" value="1"/>
</dbReference>
<dbReference type="Pfam" id="PF00628">
    <property type="entry name" value="PHD"/>
    <property type="match status" value="1"/>
</dbReference>
<dbReference type="InterPro" id="IPR038718">
    <property type="entry name" value="SNF2-like_sf"/>
</dbReference>
<feature type="domain" description="Helicase ATP-binding" evidence="15">
    <location>
        <begin position="233"/>
        <end position="403"/>
    </location>
</feature>
<evidence type="ECO:0000256" key="12">
    <source>
        <dbReference type="SAM" id="MobiDB-lite"/>
    </source>
</evidence>
<evidence type="ECO:0000256" key="3">
    <source>
        <dbReference type="ARBA" id="ARBA00022741"/>
    </source>
</evidence>
<evidence type="ECO:0000259" key="15">
    <source>
        <dbReference type="PROSITE" id="PS51192"/>
    </source>
</evidence>
<evidence type="ECO:0000256" key="11">
    <source>
        <dbReference type="ARBA" id="ARBA00023242"/>
    </source>
</evidence>
<dbReference type="GO" id="GO:0006325">
    <property type="term" value="P:chromatin organization"/>
    <property type="evidence" value="ECO:0007669"/>
    <property type="project" value="UniProtKB-KW"/>
</dbReference>
<dbReference type="SUPFAM" id="SSF52540">
    <property type="entry name" value="P-loop containing nucleoside triphosphate hydrolases"/>
    <property type="match status" value="2"/>
</dbReference>
<dbReference type="GO" id="GO:0004386">
    <property type="term" value="F:helicase activity"/>
    <property type="evidence" value="ECO:0007669"/>
    <property type="project" value="UniProtKB-KW"/>
</dbReference>
<evidence type="ECO:0000256" key="1">
    <source>
        <dbReference type="ARBA" id="ARBA00004123"/>
    </source>
</evidence>
<dbReference type="GO" id="GO:0008270">
    <property type="term" value="F:zinc ion binding"/>
    <property type="evidence" value="ECO:0007669"/>
    <property type="project" value="UniProtKB-KW"/>
</dbReference>
<feature type="domain" description="Helicase C-terminal" evidence="16">
    <location>
        <begin position="543"/>
        <end position="702"/>
    </location>
</feature>
<keyword evidence="4" id="KW-0863">Zinc-finger</keyword>
<keyword evidence="2" id="KW-0479">Metal-binding</keyword>
<dbReference type="EMBL" id="HBDX01005719">
    <property type="protein sequence ID" value="CAD8224189.1"/>
    <property type="molecule type" value="Transcribed_RNA"/>
</dbReference>
<dbReference type="InterPro" id="IPR013083">
    <property type="entry name" value="Znf_RING/FYVE/PHD"/>
</dbReference>
<dbReference type="PANTHER" id="PTHR10799">
    <property type="entry name" value="SNF2/RAD54 HELICASE FAMILY"/>
    <property type="match status" value="1"/>
</dbReference>
<feature type="region of interest" description="Disordered" evidence="12">
    <location>
        <begin position="1690"/>
        <end position="1804"/>
    </location>
</feature>
<dbReference type="InterPro" id="IPR019787">
    <property type="entry name" value="Znf_PHD-finger"/>
</dbReference>
<dbReference type="InterPro" id="IPR011011">
    <property type="entry name" value="Znf_FYVE_PHD"/>
</dbReference>
<organism evidence="17">
    <name type="scientific">Ostreococcus sp. 'lucimarinus'</name>
    <dbReference type="NCBI Taxonomy" id="242159"/>
    <lineage>
        <taxon>Eukaryota</taxon>
        <taxon>Viridiplantae</taxon>
        <taxon>Chlorophyta</taxon>
        <taxon>Mamiellophyceae</taxon>
        <taxon>Mamiellales</taxon>
        <taxon>Bathycoccaceae</taxon>
        <taxon>Ostreococcus</taxon>
    </lineage>
</organism>
<dbReference type="SMART" id="SM00490">
    <property type="entry name" value="HELICc"/>
    <property type="match status" value="1"/>
</dbReference>
<dbReference type="GO" id="GO:0016787">
    <property type="term" value="F:hydrolase activity"/>
    <property type="evidence" value="ECO:0007669"/>
    <property type="project" value="UniProtKB-KW"/>
</dbReference>
<feature type="region of interest" description="Disordered" evidence="12">
    <location>
        <begin position="1575"/>
        <end position="1604"/>
    </location>
</feature>
<evidence type="ECO:0000259" key="13">
    <source>
        <dbReference type="PROSITE" id="PS50864"/>
    </source>
</evidence>